<keyword evidence="1" id="KW-0862">Zinc</keyword>
<proteinExistence type="predicted"/>
<feature type="active site" evidence="1">
    <location>
        <position position="419"/>
    </location>
</feature>
<dbReference type="GO" id="GO:0046872">
    <property type="term" value="F:metal ion binding"/>
    <property type="evidence" value="ECO:0007669"/>
    <property type="project" value="UniProtKB-KW"/>
</dbReference>
<feature type="binding site" evidence="1">
    <location>
        <position position="422"/>
    </location>
    <ligand>
        <name>Zn(2+)</name>
        <dbReference type="ChEBI" id="CHEBI:29105"/>
        <note>catalytic</note>
    </ligand>
</feature>
<sequence>MFWMYRTVQIVLQKSVVFGLSFHFIINSFTYAMSVSVNVTNHKMTDKAVPDELNITLTTDAGSQTHLHLKRVDHISPNIPVYTHGVGTDGQHVHQREQLQDKQNVGYYQDVNSEAVIQVTRTNELEQKEVYFVLKGELNIAGNKYTLTLGTRRKRNGRIPTHQQQSSEAYNLFPQSPTRFVQNDYLDARKYIPVIYILVSAASSSALSDIPWLSAEGASLPISLPTKPALPPRASSSRRRRQSQVGENYFIDVVAIADYATYRRFATSSMTRTDTLQAMREYYAFIFTGVDLRYQRITSTNYAIHVRLIKVIITETAAASTFTERFRVISKPWDEVDAQRVLSAFSDFAAGVGSDMLNPSDHAMLFTGYDLTSTLAQSVNTNATTGLAFTSTLCRTDGKSISVIEDLGGFQAVDTAAHELGHSLSARHDGDGNSCHSSDRYIMASGSSQVTSSNRFNPWLFSRCSIASFTNFLGSTLRTMRGQTCLLSSLPIDAGVPDVSSRLPGQEFPPDDQCRMIYGSASRMCR</sequence>
<evidence type="ECO:0000313" key="3">
    <source>
        <dbReference type="EMBL" id="CAG5116375.1"/>
    </source>
</evidence>
<dbReference type="Pfam" id="PF13688">
    <property type="entry name" value="Reprolysin_5"/>
    <property type="match status" value="1"/>
</dbReference>
<keyword evidence="1" id="KW-0479">Metal-binding</keyword>
<dbReference type="InterPro" id="IPR024079">
    <property type="entry name" value="MetalloPept_cat_dom_sf"/>
</dbReference>
<protein>
    <recommendedName>
        <fullName evidence="2">Peptidase M12B domain-containing protein</fullName>
    </recommendedName>
</protein>
<dbReference type="GO" id="GO:0006509">
    <property type="term" value="P:membrane protein ectodomain proteolysis"/>
    <property type="evidence" value="ECO:0007669"/>
    <property type="project" value="TreeGrafter"/>
</dbReference>
<comment type="caution">
    <text evidence="1">Lacks conserved residue(s) required for the propagation of feature annotation.</text>
</comment>
<feature type="domain" description="Peptidase M12B" evidence="2">
    <location>
        <begin position="249"/>
        <end position="473"/>
    </location>
</feature>
<dbReference type="OrthoDB" id="6134861at2759"/>
<dbReference type="PANTHER" id="PTHR11905">
    <property type="entry name" value="ADAM A DISINTEGRIN AND METALLOPROTEASE DOMAIN"/>
    <property type="match status" value="1"/>
</dbReference>
<dbReference type="PANTHER" id="PTHR11905:SF159">
    <property type="entry name" value="ADAM METALLOPROTEASE"/>
    <property type="match status" value="1"/>
</dbReference>
<feature type="non-terminal residue" evidence="3">
    <location>
        <position position="526"/>
    </location>
</feature>
<gene>
    <name evidence="3" type="ORF">CUNI_LOCUS1933</name>
</gene>
<feature type="binding site" evidence="1">
    <location>
        <position position="418"/>
    </location>
    <ligand>
        <name>Zn(2+)</name>
        <dbReference type="ChEBI" id="CHEBI:29105"/>
        <note>catalytic</note>
    </ligand>
</feature>
<name>A0A8S3YL70_9EUPU</name>
<dbReference type="PROSITE" id="PS50215">
    <property type="entry name" value="ADAM_MEPRO"/>
    <property type="match status" value="1"/>
</dbReference>
<dbReference type="Gene3D" id="3.40.390.10">
    <property type="entry name" value="Collagenase (Catalytic Domain)"/>
    <property type="match status" value="1"/>
</dbReference>
<evidence type="ECO:0000256" key="1">
    <source>
        <dbReference type="PROSITE-ProRule" id="PRU00276"/>
    </source>
</evidence>
<dbReference type="GO" id="GO:0004222">
    <property type="term" value="F:metalloendopeptidase activity"/>
    <property type="evidence" value="ECO:0007669"/>
    <property type="project" value="InterPro"/>
</dbReference>
<dbReference type="EMBL" id="CAJHNH020000246">
    <property type="protein sequence ID" value="CAG5116375.1"/>
    <property type="molecule type" value="Genomic_DNA"/>
</dbReference>
<feature type="binding site" evidence="1">
    <location>
        <position position="428"/>
    </location>
    <ligand>
        <name>Zn(2+)</name>
        <dbReference type="ChEBI" id="CHEBI:29105"/>
        <note>catalytic</note>
    </ligand>
</feature>
<dbReference type="Proteomes" id="UP000678393">
    <property type="component" value="Unassembled WGS sequence"/>
</dbReference>
<reference evidence="3" key="1">
    <citation type="submission" date="2021-04" db="EMBL/GenBank/DDBJ databases">
        <authorList>
            <consortium name="Molecular Ecology Group"/>
        </authorList>
    </citation>
    <scope>NUCLEOTIDE SEQUENCE</scope>
</reference>
<evidence type="ECO:0000313" key="4">
    <source>
        <dbReference type="Proteomes" id="UP000678393"/>
    </source>
</evidence>
<comment type="caution">
    <text evidence="3">The sequence shown here is derived from an EMBL/GenBank/DDBJ whole genome shotgun (WGS) entry which is preliminary data.</text>
</comment>
<keyword evidence="4" id="KW-1185">Reference proteome</keyword>
<dbReference type="AlphaFoldDB" id="A0A8S3YL70"/>
<dbReference type="InterPro" id="IPR001590">
    <property type="entry name" value="Peptidase_M12B"/>
</dbReference>
<accession>A0A8S3YL70</accession>
<dbReference type="SUPFAM" id="SSF55486">
    <property type="entry name" value="Metalloproteases ('zincins'), catalytic domain"/>
    <property type="match status" value="1"/>
</dbReference>
<evidence type="ECO:0000259" key="2">
    <source>
        <dbReference type="PROSITE" id="PS50215"/>
    </source>
</evidence>
<organism evidence="3 4">
    <name type="scientific">Candidula unifasciata</name>
    <dbReference type="NCBI Taxonomy" id="100452"/>
    <lineage>
        <taxon>Eukaryota</taxon>
        <taxon>Metazoa</taxon>
        <taxon>Spiralia</taxon>
        <taxon>Lophotrochozoa</taxon>
        <taxon>Mollusca</taxon>
        <taxon>Gastropoda</taxon>
        <taxon>Heterobranchia</taxon>
        <taxon>Euthyneura</taxon>
        <taxon>Panpulmonata</taxon>
        <taxon>Eupulmonata</taxon>
        <taxon>Stylommatophora</taxon>
        <taxon>Helicina</taxon>
        <taxon>Helicoidea</taxon>
        <taxon>Geomitridae</taxon>
        <taxon>Candidula</taxon>
    </lineage>
</organism>